<dbReference type="PANTHER" id="PTHR43606:SF2">
    <property type="entry name" value="ALKALINE PHOSPHATASE FAMILY PROTEIN (AFU_ORTHOLOGUE AFUA_5G03860)"/>
    <property type="match status" value="1"/>
</dbReference>
<dbReference type="InterPro" id="IPR038607">
    <property type="entry name" value="PhoD-like_sf"/>
</dbReference>
<accession>A0A1H0DUX2</accession>
<dbReference type="EMBL" id="FNIC01000004">
    <property type="protein sequence ID" value="SDN73836.1"/>
    <property type="molecule type" value="Genomic_DNA"/>
</dbReference>
<proteinExistence type="predicted"/>
<dbReference type="InterPro" id="IPR018946">
    <property type="entry name" value="PhoD-like_MPP"/>
</dbReference>
<dbReference type="STRING" id="1005944.SAMN05192576_2674"/>
<dbReference type="SUPFAM" id="SSF56300">
    <property type="entry name" value="Metallo-dependent phosphatases"/>
    <property type="match status" value="1"/>
</dbReference>
<evidence type="ECO:0000313" key="4">
    <source>
        <dbReference type="Proteomes" id="UP000199004"/>
    </source>
</evidence>
<dbReference type="Gene3D" id="2.60.40.380">
    <property type="entry name" value="Purple acid phosphatase-like, N-terminal"/>
    <property type="match status" value="1"/>
</dbReference>
<reference evidence="3 4" key="1">
    <citation type="submission" date="2016-10" db="EMBL/GenBank/DDBJ databases">
        <authorList>
            <person name="de Groot N.N."/>
        </authorList>
    </citation>
    <scope>NUCLEOTIDE SEQUENCE [LARGE SCALE GENOMIC DNA]</scope>
    <source>
        <strain evidence="3 4">CGMCC 1.11147</strain>
    </source>
</reference>
<dbReference type="Pfam" id="PF16655">
    <property type="entry name" value="PhoD_N"/>
    <property type="match status" value="1"/>
</dbReference>
<name>A0A1H0DUX2_9ACTN</name>
<feature type="domain" description="Phospholipase D N-terminal" evidence="2">
    <location>
        <begin position="54"/>
        <end position="156"/>
    </location>
</feature>
<dbReference type="Gene3D" id="3.60.21.70">
    <property type="entry name" value="PhoD-like phosphatase"/>
    <property type="match status" value="1"/>
</dbReference>
<dbReference type="Proteomes" id="UP000199004">
    <property type="component" value="Unassembled WGS sequence"/>
</dbReference>
<protein>
    <submittedName>
        <fullName evidence="3">Alkaline phosphatase D</fullName>
    </submittedName>
</protein>
<evidence type="ECO:0000259" key="1">
    <source>
        <dbReference type="Pfam" id="PF09423"/>
    </source>
</evidence>
<dbReference type="InterPro" id="IPR052900">
    <property type="entry name" value="Phospholipid_Metab_Enz"/>
</dbReference>
<gene>
    <name evidence="3" type="ORF">SAMN05192576_2674</name>
</gene>
<dbReference type="AlphaFoldDB" id="A0A1H0DUX2"/>
<evidence type="ECO:0000259" key="2">
    <source>
        <dbReference type="Pfam" id="PF16655"/>
    </source>
</evidence>
<sequence>MLRGSGLAGLALGTVAVEPAAGTGPDAQDARRYSRRLPAGWTYPVAERLLPFGHGVMSGDPLAHRVVLWTRITIPDRRGWDATLVPDPQGIRRVRVRWRIATDPALRHVVRRGEVVTDARRDWTVKVDADRLPSATTLYYAFEALGWRSPIGRTRTAPSITDPVRALTVAHVACTSWWHDVFNSYDRIGDRRDLDLVTHAGDHVYDNSGGHPASRFWKGQRGWDTDIDNADWSTVAQARRRYALYYADPALIRAHHAAPFAIMADQHDYDPGLRGEQVTLTTEQAGSVLFEWTPIRPPIPDGSGRFPPSPGPDRNLPIPRGRDALYSYRVLPFGRTADVVLIDVRRFAGVEGQESQVLGDAQWAWLERTLLASKKRGVRHRVVVNQVNLSQLRAFNLPFAEQLSQAFGLDLNAPEGEIYTTGWGGHPAERTRLFRFLREHRIIDNVVLSGDSHGFFGSDLVEDSQAPSYEPLTGGGLLGAVGVEMVGSTMGRPGGQDVIAEELYFAETGGSRGAAFTDAATYDARHRPAALAPTLALEEAAKVANPNLRYFNWKAEYGHSLVHLRTDRAVIECWQTPQRTRSDEARLLAQFESMIGRPHLAPVADAEPVRGPDRGRLAPAARVTRVRRR</sequence>
<keyword evidence="4" id="KW-1185">Reference proteome</keyword>
<feature type="domain" description="PhoD-like phosphatase metallophosphatase" evidence="1">
    <location>
        <begin position="170"/>
        <end position="497"/>
    </location>
</feature>
<dbReference type="InterPro" id="IPR032093">
    <property type="entry name" value="PhoD_N"/>
</dbReference>
<organism evidence="3 4">
    <name type="scientific">Nocardioides szechwanensis</name>
    <dbReference type="NCBI Taxonomy" id="1005944"/>
    <lineage>
        <taxon>Bacteria</taxon>
        <taxon>Bacillati</taxon>
        <taxon>Actinomycetota</taxon>
        <taxon>Actinomycetes</taxon>
        <taxon>Propionibacteriales</taxon>
        <taxon>Nocardioidaceae</taxon>
        <taxon>Nocardioides</taxon>
    </lineage>
</organism>
<dbReference type="Pfam" id="PF09423">
    <property type="entry name" value="PhoD"/>
    <property type="match status" value="1"/>
</dbReference>
<dbReference type="InterPro" id="IPR029052">
    <property type="entry name" value="Metallo-depent_PP-like"/>
</dbReference>
<evidence type="ECO:0000313" key="3">
    <source>
        <dbReference type="EMBL" id="SDN73836.1"/>
    </source>
</evidence>
<dbReference type="PANTHER" id="PTHR43606">
    <property type="entry name" value="PHOSPHATASE, PUTATIVE (AFU_ORTHOLOGUE AFUA_6G08710)-RELATED"/>
    <property type="match status" value="1"/>
</dbReference>